<keyword evidence="4" id="KW-0808">Transferase</keyword>
<comment type="similarity">
    <text evidence="2">Belongs to the PanB family.</text>
</comment>
<dbReference type="CDD" id="cd06557">
    <property type="entry name" value="KPHMT-like"/>
    <property type="match status" value="1"/>
</dbReference>
<evidence type="ECO:0000256" key="3">
    <source>
        <dbReference type="ARBA" id="ARBA00012618"/>
    </source>
</evidence>
<organism evidence="7">
    <name type="scientific">Eutreptiella gymnastica</name>
    <dbReference type="NCBI Taxonomy" id="73025"/>
    <lineage>
        <taxon>Eukaryota</taxon>
        <taxon>Discoba</taxon>
        <taxon>Euglenozoa</taxon>
        <taxon>Euglenida</taxon>
        <taxon>Spirocuta</taxon>
        <taxon>Euglenophyceae</taxon>
        <taxon>Eutreptiales</taxon>
        <taxon>Eutreptiaceae</taxon>
        <taxon>Eutreptiella</taxon>
    </lineage>
</organism>
<dbReference type="GO" id="GO:0005737">
    <property type="term" value="C:cytoplasm"/>
    <property type="evidence" value="ECO:0007669"/>
    <property type="project" value="TreeGrafter"/>
</dbReference>
<comment type="pathway">
    <text evidence="1">Cofactor biosynthesis; (R)-pantothenate biosynthesis; (R)-pantoate from 3-methyl-2-oxobutanoate: step 1/2.</text>
</comment>
<dbReference type="NCBIfam" id="NF001452">
    <property type="entry name" value="PRK00311.1"/>
    <property type="match status" value="1"/>
</dbReference>
<dbReference type="EC" id="2.1.2.11" evidence="3"/>
<dbReference type="PANTHER" id="PTHR20881:SF0">
    <property type="entry name" value="3-METHYL-2-OXOBUTANOATE HYDROXYMETHYLTRANSFERASE"/>
    <property type="match status" value="1"/>
</dbReference>
<dbReference type="EMBL" id="HBJA01145765">
    <property type="protein sequence ID" value="CAE0838747.1"/>
    <property type="molecule type" value="Transcribed_RNA"/>
</dbReference>
<proteinExistence type="inferred from homology"/>
<evidence type="ECO:0000313" key="7">
    <source>
        <dbReference type="EMBL" id="CAE0838747.1"/>
    </source>
</evidence>
<name>A0A7S4GJA3_9EUGL</name>
<protein>
    <recommendedName>
        <fullName evidence="3">3-methyl-2-oxobutanoate hydroxymethyltransferase</fullName>
        <ecNumber evidence="3">2.1.2.11</ecNumber>
    </recommendedName>
</protein>
<gene>
    <name evidence="7" type="ORF">EGYM00163_LOCUS50119</name>
</gene>
<dbReference type="GO" id="GO:0015940">
    <property type="term" value="P:pantothenate biosynthetic process"/>
    <property type="evidence" value="ECO:0007669"/>
    <property type="project" value="UniProtKB-UniPathway"/>
</dbReference>
<accession>A0A7S4GJA3</accession>
<dbReference type="SUPFAM" id="SSF51621">
    <property type="entry name" value="Phosphoenolpyruvate/pyruvate domain"/>
    <property type="match status" value="1"/>
</dbReference>
<evidence type="ECO:0000259" key="6">
    <source>
        <dbReference type="PROSITE" id="PS50814"/>
    </source>
</evidence>
<dbReference type="GO" id="GO:0003864">
    <property type="term" value="F:3-methyl-2-oxobutanoate hydroxymethyltransferase activity"/>
    <property type="evidence" value="ECO:0007669"/>
    <property type="project" value="UniProtKB-EC"/>
</dbReference>
<dbReference type="InterPro" id="IPR003306">
    <property type="entry name" value="WIF"/>
</dbReference>
<comment type="catalytic activity">
    <reaction evidence="5">
        <text>(6R)-5,10-methylene-5,6,7,8-tetrahydrofolate + 3-methyl-2-oxobutanoate + H2O = 2-dehydropantoate + (6S)-5,6,7,8-tetrahydrofolate</text>
        <dbReference type="Rhea" id="RHEA:11824"/>
        <dbReference type="ChEBI" id="CHEBI:11561"/>
        <dbReference type="ChEBI" id="CHEBI:11851"/>
        <dbReference type="ChEBI" id="CHEBI:15377"/>
        <dbReference type="ChEBI" id="CHEBI:15636"/>
        <dbReference type="ChEBI" id="CHEBI:57453"/>
        <dbReference type="EC" id="2.1.2.11"/>
    </reaction>
</comment>
<evidence type="ECO:0000256" key="5">
    <source>
        <dbReference type="ARBA" id="ARBA00049172"/>
    </source>
</evidence>
<evidence type="ECO:0000256" key="1">
    <source>
        <dbReference type="ARBA" id="ARBA00005033"/>
    </source>
</evidence>
<dbReference type="Gene3D" id="3.20.20.60">
    <property type="entry name" value="Phosphoenolpyruvate-binding domains"/>
    <property type="match status" value="1"/>
</dbReference>
<dbReference type="PROSITE" id="PS50814">
    <property type="entry name" value="WIF"/>
    <property type="match status" value="1"/>
</dbReference>
<dbReference type="UniPathway" id="UPA00028">
    <property type="reaction ID" value="UER00003"/>
</dbReference>
<dbReference type="HAMAP" id="MF_00156">
    <property type="entry name" value="PanB"/>
    <property type="match status" value="1"/>
</dbReference>
<dbReference type="PIRSF" id="PIRSF000388">
    <property type="entry name" value="Pantoate_hydroxy_MeTrfase"/>
    <property type="match status" value="1"/>
</dbReference>
<dbReference type="InterPro" id="IPR003700">
    <property type="entry name" value="Pantoate_hydroxy_MeTrfase"/>
</dbReference>
<sequence length="309" mass="33447">MLQHVLSPFRRRIPPISTGCRTQTFSTQTVRPVQPGPPKRVTTRSLQLMKQQGIPIAMLTAYDYTTATLLDAGGVDAILVGDSASNVMAGHDTTLPITLDQMIYHASCVVRGVRRALVVVDLPFGAYQGNTLEALNSAIRVMKETGASAVKLEGGQHASAAIERIVSAGIPVMGHLGLTPQSINKFGSYKVRARAVEEQSRLLSDVKLLEESGCFSVVLEKIPWQLAKQATESTCIPTIGIGAGNHCDGQVLVVNDMLGLCKDFQPRFVRRYAELADVISGAAQKYTDDVRCRDFPSNTESYDLSWNGG</sequence>
<dbReference type="InterPro" id="IPR040442">
    <property type="entry name" value="Pyrv_kinase-like_dom_sf"/>
</dbReference>
<dbReference type="AlphaFoldDB" id="A0A7S4GJA3"/>
<dbReference type="NCBIfam" id="TIGR00222">
    <property type="entry name" value="panB"/>
    <property type="match status" value="1"/>
</dbReference>
<dbReference type="GO" id="GO:0000287">
    <property type="term" value="F:magnesium ion binding"/>
    <property type="evidence" value="ECO:0007669"/>
    <property type="project" value="TreeGrafter"/>
</dbReference>
<dbReference type="InterPro" id="IPR015813">
    <property type="entry name" value="Pyrv/PenolPyrv_kinase-like_dom"/>
</dbReference>
<reference evidence="7" key="1">
    <citation type="submission" date="2021-01" db="EMBL/GenBank/DDBJ databases">
        <authorList>
            <person name="Corre E."/>
            <person name="Pelletier E."/>
            <person name="Niang G."/>
            <person name="Scheremetjew M."/>
            <person name="Finn R."/>
            <person name="Kale V."/>
            <person name="Holt S."/>
            <person name="Cochrane G."/>
            <person name="Meng A."/>
            <person name="Brown T."/>
            <person name="Cohen L."/>
        </authorList>
    </citation>
    <scope>NUCLEOTIDE SEQUENCE</scope>
    <source>
        <strain evidence="7">CCMP1594</strain>
    </source>
</reference>
<dbReference type="FunFam" id="3.20.20.60:FF:000003">
    <property type="entry name" value="3-methyl-2-oxobutanoate hydroxymethyltransferase"/>
    <property type="match status" value="1"/>
</dbReference>
<dbReference type="PANTHER" id="PTHR20881">
    <property type="entry name" value="3-METHYL-2-OXOBUTANOATE HYDROXYMETHYLTRANSFERASE"/>
    <property type="match status" value="1"/>
</dbReference>
<evidence type="ECO:0000256" key="2">
    <source>
        <dbReference type="ARBA" id="ARBA00008676"/>
    </source>
</evidence>
<dbReference type="Pfam" id="PF02548">
    <property type="entry name" value="Pantoate_transf"/>
    <property type="match status" value="1"/>
</dbReference>
<feature type="domain" description="WIF" evidence="6">
    <location>
        <begin position="258"/>
        <end position="309"/>
    </location>
</feature>
<evidence type="ECO:0000256" key="4">
    <source>
        <dbReference type="ARBA" id="ARBA00022679"/>
    </source>
</evidence>